<feature type="transmembrane region" description="Helical" evidence="2">
    <location>
        <begin position="479"/>
        <end position="499"/>
    </location>
</feature>
<dbReference type="OrthoDB" id="5243767at2759"/>
<keyword evidence="2" id="KW-0812">Transmembrane</keyword>
<feature type="region of interest" description="Disordered" evidence="1">
    <location>
        <begin position="190"/>
        <end position="210"/>
    </location>
</feature>
<keyword evidence="4" id="KW-1185">Reference proteome</keyword>
<keyword evidence="2" id="KW-0472">Membrane</keyword>
<evidence type="ECO:0000313" key="4">
    <source>
        <dbReference type="Proteomes" id="UP000284375"/>
    </source>
</evidence>
<feature type="region of interest" description="Disordered" evidence="1">
    <location>
        <begin position="60"/>
        <end position="83"/>
    </location>
</feature>
<feature type="transmembrane region" description="Helical" evidence="2">
    <location>
        <begin position="26"/>
        <end position="47"/>
    </location>
</feature>
<comment type="caution">
    <text evidence="3">The sequence shown here is derived from an EMBL/GenBank/DDBJ whole genome shotgun (WGS) entry which is preliminary data.</text>
</comment>
<gene>
    <name evidence="3" type="ORF">VSDG_09416</name>
</gene>
<dbReference type="AlphaFoldDB" id="A0A423VBU0"/>
<feature type="region of interest" description="Disordered" evidence="1">
    <location>
        <begin position="106"/>
        <end position="145"/>
    </location>
</feature>
<evidence type="ECO:0000256" key="1">
    <source>
        <dbReference type="SAM" id="MobiDB-lite"/>
    </source>
</evidence>
<dbReference type="EMBL" id="LJZO01000068">
    <property type="protein sequence ID" value="ROV88330.1"/>
    <property type="molecule type" value="Genomic_DNA"/>
</dbReference>
<feature type="region of interest" description="Disordered" evidence="1">
    <location>
        <begin position="239"/>
        <end position="261"/>
    </location>
</feature>
<proteinExistence type="predicted"/>
<organism evidence="3 4">
    <name type="scientific">Cytospora chrysosperma</name>
    <name type="common">Cytospora canker fungus</name>
    <name type="synonym">Sphaeria chrysosperma</name>
    <dbReference type="NCBI Taxonomy" id="252740"/>
    <lineage>
        <taxon>Eukaryota</taxon>
        <taxon>Fungi</taxon>
        <taxon>Dikarya</taxon>
        <taxon>Ascomycota</taxon>
        <taxon>Pezizomycotina</taxon>
        <taxon>Sordariomycetes</taxon>
        <taxon>Sordariomycetidae</taxon>
        <taxon>Diaporthales</taxon>
        <taxon>Cytosporaceae</taxon>
        <taxon>Cytospora</taxon>
    </lineage>
</organism>
<protein>
    <submittedName>
        <fullName evidence="3">Uncharacterized protein</fullName>
    </submittedName>
</protein>
<name>A0A423VBU0_CYTCH</name>
<evidence type="ECO:0000313" key="3">
    <source>
        <dbReference type="EMBL" id="ROV88330.1"/>
    </source>
</evidence>
<keyword evidence="2" id="KW-1133">Transmembrane helix</keyword>
<accession>A0A423VBU0</accession>
<sequence length="507" mass="52695">MPVLTSAASDPDVSHLGGHLYGHRAIASPFHIFLGALTAVVIVSLLLQRFGLTWHSRRHPQYDSRGSPWTGASASKSPHTFQSLPDNCWMRPGQGPGHFVKQASRAISRGEASGTAPVGLGGSVEGSSPGSMEEEETPTATGDWSRGVSTFLSLGATQDSSGLSYHGQVFPAAAAGEDGHDVGIPLSFRSPPPQGHGGGVSGSAVEKGKDNMDDDEFERHPGLGSVVTVSRSATPFFGQPEDIADGTLDSVPATGEGSSLRRSFELNLTRPPAPPALAGEDPVYLAYRTSFETPMLPEAYAKSVPASLGIAGAGITRPADGQGPEPDYNAAAIPPPPGTSGLTSMVSPLGGIPRQRSYSRGHSIRPMTAPTIQMPQEEDGLGQVIYTNRGAQPCPDYTFTPSSYPSATPLLPPPPPTMDDQFDLADIMFPGAGAVDGGVRVVPAGHVHHHDEGGITDAQGDLVDVFDDSAAGWKRHTRVYGGGVCLACAAAGGGGFYGARVRPEDKR</sequence>
<feature type="compositionally biased region" description="Polar residues" evidence="1">
    <location>
        <begin position="70"/>
        <end position="83"/>
    </location>
</feature>
<dbReference type="Proteomes" id="UP000284375">
    <property type="component" value="Unassembled WGS sequence"/>
</dbReference>
<reference evidence="3 4" key="1">
    <citation type="submission" date="2015-09" db="EMBL/GenBank/DDBJ databases">
        <title>Host preference determinants of Valsa canker pathogens revealed by comparative genomics.</title>
        <authorList>
            <person name="Yin Z."/>
            <person name="Huang L."/>
        </authorList>
    </citation>
    <scope>NUCLEOTIDE SEQUENCE [LARGE SCALE GENOMIC DNA]</scope>
    <source>
        <strain evidence="3 4">YSFL</strain>
    </source>
</reference>
<evidence type="ECO:0000256" key="2">
    <source>
        <dbReference type="SAM" id="Phobius"/>
    </source>
</evidence>